<evidence type="ECO:0000313" key="3">
    <source>
        <dbReference type="EMBL" id="PXA04839.1"/>
    </source>
</evidence>
<feature type="transmembrane region" description="Helical" evidence="2">
    <location>
        <begin position="47"/>
        <end position="67"/>
    </location>
</feature>
<gene>
    <name evidence="3" type="ORF">DDZ13_05230</name>
</gene>
<keyword evidence="2" id="KW-0812">Transmembrane</keyword>
<proteinExistence type="predicted"/>
<comment type="caution">
    <text evidence="3">The sequence shown here is derived from an EMBL/GenBank/DDBJ whole genome shotgun (WGS) entry which is preliminary data.</text>
</comment>
<dbReference type="InParanoid" id="A0A317ZLZ6"/>
<dbReference type="AlphaFoldDB" id="A0A317ZLZ6"/>
<organism evidence="3 4">
    <name type="scientific">Coraliomargarita sinensis</name>
    <dbReference type="NCBI Taxonomy" id="2174842"/>
    <lineage>
        <taxon>Bacteria</taxon>
        <taxon>Pseudomonadati</taxon>
        <taxon>Verrucomicrobiota</taxon>
        <taxon>Opitutia</taxon>
        <taxon>Puniceicoccales</taxon>
        <taxon>Coraliomargaritaceae</taxon>
        <taxon>Coraliomargarita</taxon>
    </lineage>
</organism>
<keyword evidence="2" id="KW-0472">Membrane</keyword>
<sequence length="415" mass="46733">MKSIRLRVALNMAENFVQCVHRRIHNEVEVSLSRQVYGCQVDRLRHGLSYVILMLCAVSMVGAADLVKKAPLGLVWEAPLAYQTDYYTEVEALLSAYETSQGEQLVPGERGRVGLKVNTRGGAGLSTPPELLRAMIASLESRGFGRNDIYIVDYSAHSLRSAGIMPSLSSPNKRFNGVRVLALDSEKYYDPEWFYDSPLPAAYQQEPRLMLEGRNRDSLKEGDEARKSFLPEPLLFEVDFWINFAVGVDDPALGVDGALASATLWNVSNSRRFLVNQATASAAVAEIAAIPELAERLVLNFVSLEAYQFIGGPFFNAIYTRSEPRLWMSSDPVALDRLLYDRINHMRRLEGFPEIDPLPRQLPFATSLGLGVHERSSIQINKLELTHPEKERPRETREPPKFEQAPDWLKKITPW</sequence>
<keyword evidence="2" id="KW-1133">Transmembrane helix</keyword>
<evidence type="ECO:0000256" key="2">
    <source>
        <dbReference type="SAM" id="Phobius"/>
    </source>
</evidence>
<dbReference type="Proteomes" id="UP000247099">
    <property type="component" value="Unassembled WGS sequence"/>
</dbReference>
<protein>
    <submittedName>
        <fullName evidence="3">DUF362 domain-containing protein</fullName>
    </submittedName>
</protein>
<dbReference type="EMBL" id="QHJQ01000003">
    <property type="protein sequence ID" value="PXA04839.1"/>
    <property type="molecule type" value="Genomic_DNA"/>
</dbReference>
<reference evidence="3 4" key="1">
    <citation type="submission" date="2018-05" db="EMBL/GenBank/DDBJ databases">
        <title>Coraliomargarita sinensis sp. nov., isolated from a marine solar saltern.</title>
        <authorList>
            <person name="Zhou L.Y."/>
        </authorList>
    </citation>
    <scope>NUCLEOTIDE SEQUENCE [LARGE SCALE GENOMIC DNA]</scope>
    <source>
        <strain evidence="3 4">WN38</strain>
    </source>
</reference>
<evidence type="ECO:0000313" key="4">
    <source>
        <dbReference type="Proteomes" id="UP000247099"/>
    </source>
</evidence>
<keyword evidence="4" id="KW-1185">Reference proteome</keyword>
<accession>A0A317ZLZ6</accession>
<evidence type="ECO:0000256" key="1">
    <source>
        <dbReference type="SAM" id="MobiDB-lite"/>
    </source>
</evidence>
<feature type="region of interest" description="Disordered" evidence="1">
    <location>
        <begin position="383"/>
        <end position="406"/>
    </location>
</feature>
<feature type="compositionally biased region" description="Basic and acidic residues" evidence="1">
    <location>
        <begin position="384"/>
        <end position="401"/>
    </location>
</feature>
<name>A0A317ZLZ6_9BACT</name>